<name>A0A2X4W782_LEDLE</name>
<sequence length="176" mass="20480">MAAIRQDAWTSDEDELLAELVLSYIKAGSTQLKAFEEAGVQLKRTPAACGFRWNSFVRKQFREGIEIAKRERKNLHSIYQHSQKNHIISDNDMVKDVLGNEEVSNFFQKLDMTVITLAKTKMENQRLQNEIENLNNIVRENAKKMEAFDYLQSEYQTLLDILNHARERTTSKTVKK</sequence>
<dbReference type="PANTHER" id="PTHR41302:SF2">
    <property type="entry name" value="PRESPORE SPECIFIC TRANSCRIPTIONAL ACTIVATOR RSFA"/>
    <property type="match status" value="1"/>
</dbReference>
<dbReference type="SUPFAM" id="SSF46689">
    <property type="entry name" value="Homeodomain-like"/>
    <property type="match status" value="1"/>
</dbReference>
<keyword evidence="1" id="KW-0175">Coiled coil</keyword>
<dbReference type="Pfam" id="PF13921">
    <property type="entry name" value="Myb_DNA-bind_6"/>
    <property type="match status" value="1"/>
</dbReference>
<evidence type="ECO:0000259" key="2">
    <source>
        <dbReference type="PROSITE" id="PS50090"/>
    </source>
</evidence>
<keyword evidence="3" id="KW-0167">Capsid protein</keyword>
<accession>A0A2X4W782</accession>
<dbReference type="InterPro" id="IPR014243">
    <property type="entry name" value="RsfA-like"/>
</dbReference>
<proteinExistence type="predicted"/>
<gene>
    <name evidence="3" type="primary">ylbO</name>
    <name evidence="3" type="ORF">NCTC4824_02769</name>
</gene>
<feature type="coiled-coil region" evidence="1">
    <location>
        <begin position="117"/>
        <end position="144"/>
    </location>
</feature>
<dbReference type="Proteomes" id="UP000249134">
    <property type="component" value="Chromosome 1"/>
</dbReference>
<reference evidence="3 4" key="1">
    <citation type="submission" date="2018-06" db="EMBL/GenBank/DDBJ databases">
        <authorList>
            <consortium name="Pathogen Informatics"/>
            <person name="Doyle S."/>
        </authorList>
    </citation>
    <scope>NUCLEOTIDE SEQUENCE [LARGE SCALE GENOMIC DNA]</scope>
    <source>
        <strain evidence="3 4">NCTC4824</strain>
    </source>
</reference>
<dbReference type="STRING" id="1348624.GCA_001591545_01817"/>
<dbReference type="RefSeq" id="WP_066139960.1">
    <property type="nucleotide sequence ID" value="NZ_CBCSGM010000001.1"/>
</dbReference>
<evidence type="ECO:0000256" key="1">
    <source>
        <dbReference type="SAM" id="Coils"/>
    </source>
</evidence>
<dbReference type="NCBIfam" id="TIGR02894">
    <property type="entry name" value="DNA_bind_RsfA"/>
    <property type="match status" value="1"/>
</dbReference>
<dbReference type="PANTHER" id="PTHR41302">
    <property type="entry name" value="PRESPORE-SPECIFIC TRANSCRIPTIONAL REGULATOR RSFA-RELATED"/>
    <property type="match status" value="1"/>
</dbReference>
<organism evidence="3 4">
    <name type="scientific">Lederbergia lenta</name>
    <name type="common">Bacillus lentus</name>
    <dbReference type="NCBI Taxonomy" id="1467"/>
    <lineage>
        <taxon>Bacteria</taxon>
        <taxon>Bacillati</taxon>
        <taxon>Bacillota</taxon>
        <taxon>Bacilli</taxon>
        <taxon>Bacillales</taxon>
        <taxon>Bacillaceae</taxon>
        <taxon>Lederbergia</taxon>
    </lineage>
</organism>
<evidence type="ECO:0000313" key="4">
    <source>
        <dbReference type="Proteomes" id="UP000249134"/>
    </source>
</evidence>
<keyword evidence="3" id="KW-0946">Virion</keyword>
<evidence type="ECO:0000313" key="3">
    <source>
        <dbReference type="EMBL" id="SQI60517.1"/>
    </source>
</evidence>
<keyword evidence="4" id="KW-1185">Reference proteome</keyword>
<dbReference type="KEGG" id="blen:NCTC4824_02769"/>
<dbReference type="AlphaFoldDB" id="A0A2X4W782"/>
<protein>
    <submittedName>
        <fullName evidence="3">Spore coat protein regulator protein YlbO</fullName>
    </submittedName>
</protein>
<dbReference type="EMBL" id="LS483476">
    <property type="protein sequence ID" value="SQI60517.1"/>
    <property type="molecule type" value="Genomic_DNA"/>
</dbReference>
<dbReference type="InterPro" id="IPR001005">
    <property type="entry name" value="SANT/Myb"/>
</dbReference>
<dbReference type="PROSITE" id="PS50090">
    <property type="entry name" value="MYB_LIKE"/>
    <property type="match status" value="1"/>
</dbReference>
<feature type="domain" description="Myb-like" evidence="2">
    <location>
        <begin position="1"/>
        <end position="57"/>
    </location>
</feature>
<dbReference type="InterPro" id="IPR009057">
    <property type="entry name" value="Homeodomain-like_sf"/>
</dbReference>